<proteinExistence type="predicted"/>
<dbReference type="Gene3D" id="3.40.630.30">
    <property type="match status" value="1"/>
</dbReference>
<dbReference type="PANTHER" id="PTHR41368:SF1">
    <property type="entry name" value="PROTEIN YGHO"/>
    <property type="match status" value="1"/>
</dbReference>
<feature type="domain" description="N-acetyltransferase" evidence="1">
    <location>
        <begin position="213"/>
        <end position="391"/>
    </location>
</feature>
<gene>
    <name evidence="2" type="ORF">LX15_005205</name>
</gene>
<reference evidence="2 3" key="1">
    <citation type="submission" date="2022-06" db="EMBL/GenBank/DDBJ databases">
        <title>Genomic Encyclopedia of Archaeal and Bacterial Type Strains, Phase II (KMG-II): from individual species to whole genera.</title>
        <authorList>
            <person name="Goeker M."/>
        </authorList>
    </citation>
    <scope>NUCLEOTIDE SEQUENCE [LARGE SCALE GENOMIC DNA]</scope>
    <source>
        <strain evidence="2 3">DSM 40477</strain>
    </source>
</reference>
<dbReference type="Proteomes" id="UP001205311">
    <property type="component" value="Unassembled WGS sequence"/>
</dbReference>
<evidence type="ECO:0000313" key="2">
    <source>
        <dbReference type="EMBL" id="MCP2261479.1"/>
    </source>
</evidence>
<dbReference type="SUPFAM" id="SSF55729">
    <property type="entry name" value="Acyl-CoA N-acyltransferases (Nat)"/>
    <property type="match status" value="1"/>
</dbReference>
<protein>
    <recommendedName>
        <fullName evidence="1">N-acetyltransferase domain-containing protein</fullName>
    </recommendedName>
</protein>
<dbReference type="EMBL" id="JAMTCP010000042">
    <property type="protein sequence ID" value="MCP2261479.1"/>
    <property type="molecule type" value="Genomic_DNA"/>
</dbReference>
<evidence type="ECO:0000259" key="1">
    <source>
        <dbReference type="PROSITE" id="PS51186"/>
    </source>
</evidence>
<organism evidence="2 3">
    <name type="scientific">Streptoalloteichus tenebrarius (strain ATCC 17920 / DSM 40477 / JCM 4838 / CBS 697.72 / NBRC 16177 / NCIMB 11028 / NRRL B-12390 / A12253. 1 / ISP 5477)</name>
    <name type="common">Streptomyces tenebrarius</name>
    <dbReference type="NCBI Taxonomy" id="1933"/>
    <lineage>
        <taxon>Bacteria</taxon>
        <taxon>Bacillati</taxon>
        <taxon>Actinomycetota</taxon>
        <taxon>Actinomycetes</taxon>
        <taxon>Pseudonocardiales</taxon>
        <taxon>Pseudonocardiaceae</taxon>
        <taxon>Streptoalloteichus</taxon>
    </lineage>
</organism>
<dbReference type="PROSITE" id="PS51186">
    <property type="entry name" value="GNAT"/>
    <property type="match status" value="1"/>
</dbReference>
<dbReference type="PANTHER" id="PTHR41368">
    <property type="entry name" value="PROTEIN YGHO"/>
    <property type="match status" value="1"/>
</dbReference>
<dbReference type="Pfam" id="PF00583">
    <property type="entry name" value="Acetyltransf_1"/>
    <property type="match status" value="1"/>
</dbReference>
<name>A0ABT1I109_STRSD</name>
<evidence type="ECO:0000313" key="3">
    <source>
        <dbReference type="Proteomes" id="UP001205311"/>
    </source>
</evidence>
<dbReference type="InterPro" id="IPR000182">
    <property type="entry name" value="GNAT_dom"/>
</dbReference>
<keyword evidence="3" id="KW-1185">Reference proteome</keyword>
<sequence length="394" mass="44112">MSADLSRVPASPWREGAVVVEPVRGRRDLTAFVRFPYRLHRDDVDWVPPWERERRAFLDRRRNPFFDYGDVELYLARRGGEVVGRVAAVDNPRHNDFHGTRHGFFGLFDCVDDVEVAGALFAAAAGWLRRRGLDAVLGPTDFSTNRECGLLVDGFGSPPAILMPHNPPYYPALLEACGFAKAKDLWAWDLDVARGLPERTARVADAVLRRAGVSVRPVDLGDFAGEVERVRELYNASWARNWGFVPMTDREFRCLAAELRRVVRPELALVAEVGGEPVGFGLSLPDMNQALRAVGGRLGRYGSPGAWLRLWRAARRVRRVRILALGVREGYRGRGVDVALTVGMVRAARRLGYTDGEVSWTLEDNRAANRVAEYLGATRSRTYRIYQRPLGGEG</sequence>
<dbReference type="RefSeq" id="WP_253672340.1">
    <property type="nucleotide sequence ID" value="NZ_JAMTCP010000042.1"/>
</dbReference>
<dbReference type="InterPro" id="IPR039968">
    <property type="entry name" value="BcerS-like"/>
</dbReference>
<comment type="caution">
    <text evidence="2">The sequence shown here is derived from an EMBL/GenBank/DDBJ whole genome shotgun (WGS) entry which is preliminary data.</text>
</comment>
<accession>A0ABT1I109</accession>
<dbReference type="InterPro" id="IPR016181">
    <property type="entry name" value="Acyl_CoA_acyltransferase"/>
</dbReference>